<feature type="compositionally biased region" description="Low complexity" evidence="1">
    <location>
        <begin position="49"/>
        <end position="70"/>
    </location>
</feature>
<feature type="region of interest" description="Disordered" evidence="1">
    <location>
        <begin position="231"/>
        <end position="277"/>
    </location>
</feature>
<accession>A0A0K1PX20</accession>
<feature type="transmembrane region" description="Helical" evidence="2">
    <location>
        <begin position="20"/>
        <end position="38"/>
    </location>
</feature>
<evidence type="ECO:0000256" key="1">
    <source>
        <dbReference type="SAM" id="MobiDB-lite"/>
    </source>
</evidence>
<sequence length="337" mass="33887">MRKDAPLAVDMPGPDRDSPGWIKVGVIAAVGFVLGVAWPRVMGIRLGPSAPSETSAAAASGSAKSGARAPEAPAASVSGKTPVQPAASVTAPAASVSSVAAATAVPTAAAGTQISVQKGKVLSCKTEGGDTKKGQDCGAVAGLDQLVAPRLRKLSTCSAADGQSGKLSLVVTADFAGGKMNWDIGKSTNVGNIDGIGGCLKTLFQGTGVSGVAHEHARYTVAYSATLAPSTGASSLDKGDKDPIGARVDKNAKARSGEDAPDDSKDRPEPAPVAGGEASVGWEVALVRDVPKTGQVVARLPRGTKVKVGNVKDGWFSIKYGDGFASDGWVYRGAINR</sequence>
<gene>
    <name evidence="3" type="ORF">AKJ09_04737</name>
</gene>
<proteinExistence type="predicted"/>
<name>A0A0K1PX20_9BACT</name>
<keyword evidence="2" id="KW-0812">Transmembrane</keyword>
<dbReference type="EMBL" id="CP012333">
    <property type="protein sequence ID" value="AKU98073.1"/>
    <property type="molecule type" value="Genomic_DNA"/>
</dbReference>
<dbReference type="STRING" id="1391654.AKJ09_04737"/>
<dbReference type="OrthoDB" id="5501347at2"/>
<evidence type="ECO:0000313" key="3">
    <source>
        <dbReference type="EMBL" id="AKU98073.1"/>
    </source>
</evidence>
<dbReference type="KEGG" id="llu:AKJ09_04737"/>
<feature type="region of interest" description="Disordered" evidence="1">
    <location>
        <begin position="49"/>
        <end position="82"/>
    </location>
</feature>
<dbReference type="Gene3D" id="2.30.30.40">
    <property type="entry name" value="SH3 Domains"/>
    <property type="match status" value="1"/>
</dbReference>
<protein>
    <recommendedName>
        <fullName evidence="5">SH3b domain-containing protein</fullName>
    </recommendedName>
</protein>
<feature type="compositionally biased region" description="Basic and acidic residues" evidence="1">
    <location>
        <begin position="237"/>
        <end position="269"/>
    </location>
</feature>
<evidence type="ECO:0000313" key="4">
    <source>
        <dbReference type="Proteomes" id="UP000064967"/>
    </source>
</evidence>
<keyword evidence="4" id="KW-1185">Reference proteome</keyword>
<dbReference type="RefSeq" id="WP_146649108.1">
    <property type="nucleotide sequence ID" value="NZ_CP012333.1"/>
</dbReference>
<dbReference type="Proteomes" id="UP000064967">
    <property type="component" value="Chromosome"/>
</dbReference>
<evidence type="ECO:0008006" key="5">
    <source>
        <dbReference type="Google" id="ProtNLM"/>
    </source>
</evidence>
<keyword evidence="2" id="KW-0472">Membrane</keyword>
<organism evidence="3 4">
    <name type="scientific">Labilithrix luteola</name>
    <dbReference type="NCBI Taxonomy" id="1391654"/>
    <lineage>
        <taxon>Bacteria</taxon>
        <taxon>Pseudomonadati</taxon>
        <taxon>Myxococcota</taxon>
        <taxon>Polyangia</taxon>
        <taxon>Polyangiales</taxon>
        <taxon>Labilitrichaceae</taxon>
        <taxon>Labilithrix</taxon>
    </lineage>
</organism>
<evidence type="ECO:0000256" key="2">
    <source>
        <dbReference type="SAM" id="Phobius"/>
    </source>
</evidence>
<dbReference type="AlphaFoldDB" id="A0A0K1PX20"/>
<reference evidence="3 4" key="1">
    <citation type="submission" date="2015-08" db="EMBL/GenBank/DDBJ databases">
        <authorList>
            <person name="Babu N.S."/>
            <person name="Beckwith C.J."/>
            <person name="Beseler K.G."/>
            <person name="Brison A."/>
            <person name="Carone J.V."/>
            <person name="Caskin T.P."/>
            <person name="Diamond M."/>
            <person name="Durham M.E."/>
            <person name="Foxe J.M."/>
            <person name="Go M."/>
            <person name="Henderson B.A."/>
            <person name="Jones I.B."/>
            <person name="McGettigan J.A."/>
            <person name="Micheletti S.J."/>
            <person name="Nasrallah M.E."/>
            <person name="Ortiz D."/>
            <person name="Piller C.R."/>
            <person name="Privatt S.R."/>
            <person name="Schneider S.L."/>
            <person name="Sharp S."/>
            <person name="Smith T.C."/>
            <person name="Stanton J.D."/>
            <person name="Ullery H.E."/>
            <person name="Wilson R.J."/>
            <person name="Serrano M.G."/>
            <person name="Buck G."/>
            <person name="Lee V."/>
            <person name="Wang Y."/>
            <person name="Carvalho R."/>
            <person name="Voegtly L."/>
            <person name="Shi R."/>
            <person name="Duckworth R."/>
            <person name="Johnson A."/>
            <person name="Loviza R."/>
            <person name="Walstead R."/>
            <person name="Shah Z."/>
            <person name="Kiflezghi M."/>
            <person name="Wade K."/>
            <person name="Ball S.L."/>
            <person name="Bradley K.W."/>
            <person name="Asai D.J."/>
            <person name="Bowman C.A."/>
            <person name="Russell D.A."/>
            <person name="Pope W.H."/>
            <person name="Jacobs-Sera D."/>
            <person name="Hendrix R.W."/>
            <person name="Hatfull G.F."/>
        </authorList>
    </citation>
    <scope>NUCLEOTIDE SEQUENCE [LARGE SCALE GENOMIC DNA]</scope>
    <source>
        <strain evidence="3 4">DSM 27648</strain>
    </source>
</reference>
<keyword evidence="2" id="KW-1133">Transmembrane helix</keyword>